<evidence type="ECO:0000313" key="3">
    <source>
        <dbReference type="Proteomes" id="UP000019678"/>
    </source>
</evidence>
<organism evidence="2 3">
    <name type="scientific">Chondromyces apiculatus DSM 436</name>
    <dbReference type="NCBI Taxonomy" id="1192034"/>
    <lineage>
        <taxon>Bacteria</taxon>
        <taxon>Pseudomonadati</taxon>
        <taxon>Myxococcota</taxon>
        <taxon>Polyangia</taxon>
        <taxon>Polyangiales</taxon>
        <taxon>Polyangiaceae</taxon>
        <taxon>Chondromyces</taxon>
    </lineage>
</organism>
<feature type="compositionally biased region" description="Basic residues" evidence="1">
    <location>
        <begin position="13"/>
        <end position="24"/>
    </location>
</feature>
<protein>
    <submittedName>
        <fullName evidence="2">Uncharacterized protein</fullName>
    </submittedName>
</protein>
<accession>A0A017T6V0</accession>
<feature type="compositionally biased region" description="Polar residues" evidence="1">
    <location>
        <begin position="970"/>
        <end position="980"/>
    </location>
</feature>
<feature type="region of interest" description="Disordered" evidence="1">
    <location>
        <begin position="1"/>
        <end position="24"/>
    </location>
</feature>
<feature type="compositionally biased region" description="Low complexity" evidence="1">
    <location>
        <begin position="1"/>
        <end position="12"/>
    </location>
</feature>
<evidence type="ECO:0000313" key="2">
    <source>
        <dbReference type="EMBL" id="EYF04949.1"/>
    </source>
</evidence>
<dbReference type="Proteomes" id="UP000019678">
    <property type="component" value="Unassembled WGS sequence"/>
</dbReference>
<feature type="region of interest" description="Disordered" evidence="1">
    <location>
        <begin position="50"/>
        <end position="72"/>
    </location>
</feature>
<feature type="compositionally biased region" description="Gly residues" evidence="1">
    <location>
        <begin position="847"/>
        <end position="906"/>
    </location>
</feature>
<dbReference type="STRING" id="1192034.CAP_3760"/>
<feature type="compositionally biased region" description="Polar residues" evidence="1">
    <location>
        <begin position="992"/>
        <end position="1001"/>
    </location>
</feature>
<name>A0A017T6V0_9BACT</name>
<dbReference type="AlphaFoldDB" id="A0A017T6V0"/>
<reference evidence="2 3" key="1">
    <citation type="submission" date="2013-05" db="EMBL/GenBank/DDBJ databases">
        <title>Genome assembly of Chondromyces apiculatus DSM 436.</title>
        <authorList>
            <person name="Sharma G."/>
            <person name="Khatri I."/>
            <person name="Kaur C."/>
            <person name="Mayilraj S."/>
            <person name="Subramanian S."/>
        </authorList>
    </citation>
    <scope>NUCLEOTIDE SEQUENCE [LARGE SCALE GENOMIC DNA]</scope>
    <source>
        <strain evidence="2 3">DSM 436</strain>
    </source>
</reference>
<evidence type="ECO:0000256" key="1">
    <source>
        <dbReference type="SAM" id="MobiDB-lite"/>
    </source>
</evidence>
<keyword evidence="3" id="KW-1185">Reference proteome</keyword>
<feature type="region of interest" description="Disordered" evidence="1">
    <location>
        <begin position="968"/>
        <end position="1001"/>
    </location>
</feature>
<feature type="region of interest" description="Disordered" evidence="1">
    <location>
        <begin position="843"/>
        <end position="907"/>
    </location>
</feature>
<comment type="caution">
    <text evidence="2">The sequence shown here is derived from an EMBL/GenBank/DDBJ whole genome shotgun (WGS) entry which is preliminary data.</text>
</comment>
<proteinExistence type="predicted"/>
<sequence>MKLTSSSLSSPLSRHRKSSRRRLSRLTTAPTLAALLPLLLPACAPREPSPPGAAVSGVALTPGASPDEHPPSSLAATDADFVFVALSDEQGIDEPLVSASIGLKIAPAAAFANGTYLVVWEDHRERPPLSGPFTSPTPHLFAARLAPDGTMLDPEPLLLGRGHTPTVTTNGSAFLVAYKGILGSACTICAQRVGADGTLLDDTPRAVVGETGGEVFGAPALAWNGTVYLAAWPCGISGVCTRGVTPAGTVVPAASSFVIHPSAPEPDPLRLASDGAGFFLATWTATGLVGVRLDAAGQQLASPITLSPPPPAGIASGPLDLAFDGTCYVAAWSHGTAAGTWPVWARRISPAGALLDPSPLVLHTDADPASAYPKRVAASGQAGITHVFWEEHQGDAGPLAGPRFRARLEGTAGTLLDPAPTPVGEGRGLALASDGQDDLLVSLADRPGSLPDPFTRVMAQRVAPSGALLDPAPLSTTPGENAQVSPALAWNGQHHLAVWSDSRTGQRWSLHGARLSATGAPLDAAAFPLDPTPSTRDDLHPRVASDGTGFRVAWRRTGDGTSSCDGHWTTARVDAQGTPTAPTPLPALSTCRDVLLGGHPAGALAIGTNEDGDVDFAIPFDPATGPGAPVTLAVARPSEALPVALSFDGANHLVVWADGQNLLAARVTPAGQAVDTEAFPIFSVGPDFGIENDGVAIAFDGVNHIVVSSSRDLAPYSSNRIFHKARVSPAGVVLDPGGVPRPYAEPCLPPKRGLQLSFDGEHLILLHRAGSVHVGQCGIEVQTGEFDTPSSDPWLRVSESEVDSGGTALTSPAHGQTLLLTSRYVDEPALRTHRIRARVLTTHEWDGGGGSFPGGAGSTSGAGSTGGTGGVGGAGDPGGVGGAGGSGYTGNGGAGGGEPGTPGGGSSSTIGCSLGGLGAPTSSSWTFSALVLALAGLLARTRASARTAIARRLDRDHQPAHIAKHVNPPSMLTQMSPAGQSSISREHSSISVHTEGSCSHS</sequence>
<gene>
    <name evidence="2" type="ORF">CAP_3760</name>
</gene>
<dbReference type="EMBL" id="ASRX01000028">
    <property type="protein sequence ID" value="EYF04949.1"/>
    <property type="molecule type" value="Genomic_DNA"/>
</dbReference>